<organism evidence="6 7">
    <name type="scientific">Tripterygium wilfordii</name>
    <name type="common">Thunder God vine</name>
    <dbReference type="NCBI Taxonomy" id="458696"/>
    <lineage>
        <taxon>Eukaryota</taxon>
        <taxon>Viridiplantae</taxon>
        <taxon>Streptophyta</taxon>
        <taxon>Embryophyta</taxon>
        <taxon>Tracheophyta</taxon>
        <taxon>Spermatophyta</taxon>
        <taxon>Magnoliopsida</taxon>
        <taxon>eudicotyledons</taxon>
        <taxon>Gunneridae</taxon>
        <taxon>Pentapetalae</taxon>
        <taxon>rosids</taxon>
        <taxon>fabids</taxon>
        <taxon>Celastrales</taxon>
        <taxon>Celastraceae</taxon>
        <taxon>Tripterygium</taxon>
    </lineage>
</organism>
<dbReference type="GO" id="GO:0005506">
    <property type="term" value="F:iron ion binding"/>
    <property type="evidence" value="ECO:0007669"/>
    <property type="project" value="InterPro"/>
</dbReference>
<gene>
    <name evidence="6" type="ORF">HS088_TW03G00400</name>
</gene>
<dbReference type="EMBL" id="JAAARO010000003">
    <property type="protein sequence ID" value="KAF5750068.1"/>
    <property type="molecule type" value="Genomic_DNA"/>
</dbReference>
<dbReference type="Pfam" id="PF00067">
    <property type="entry name" value="p450"/>
    <property type="match status" value="1"/>
</dbReference>
<dbReference type="InParanoid" id="A0A7J7DUM0"/>
<keyword evidence="5" id="KW-0408">Iron</keyword>
<reference evidence="6 7" key="1">
    <citation type="journal article" date="2020" name="Nat. Commun.">
        <title>Genome of Tripterygium wilfordii and identification of cytochrome P450 involved in triptolide biosynthesis.</title>
        <authorList>
            <person name="Tu L."/>
            <person name="Su P."/>
            <person name="Zhang Z."/>
            <person name="Gao L."/>
            <person name="Wang J."/>
            <person name="Hu T."/>
            <person name="Zhou J."/>
            <person name="Zhang Y."/>
            <person name="Zhao Y."/>
            <person name="Liu Y."/>
            <person name="Song Y."/>
            <person name="Tong Y."/>
            <person name="Lu Y."/>
            <person name="Yang J."/>
            <person name="Xu C."/>
            <person name="Jia M."/>
            <person name="Peters R.J."/>
            <person name="Huang L."/>
            <person name="Gao W."/>
        </authorList>
    </citation>
    <scope>NUCLEOTIDE SEQUENCE [LARGE SCALE GENOMIC DNA]</scope>
    <source>
        <strain evidence="7">cv. XIE 37</strain>
        <tissue evidence="6">Leaf</tissue>
    </source>
</reference>
<evidence type="ECO:0000256" key="1">
    <source>
        <dbReference type="ARBA" id="ARBA00010617"/>
    </source>
</evidence>
<dbReference type="GO" id="GO:0020037">
    <property type="term" value="F:heme binding"/>
    <property type="evidence" value="ECO:0007669"/>
    <property type="project" value="InterPro"/>
</dbReference>
<keyword evidence="4" id="KW-0560">Oxidoreductase</keyword>
<dbReference type="SUPFAM" id="SSF48264">
    <property type="entry name" value="Cytochrome P450"/>
    <property type="match status" value="1"/>
</dbReference>
<dbReference type="Gene3D" id="1.10.630.10">
    <property type="entry name" value="Cytochrome P450"/>
    <property type="match status" value="1"/>
</dbReference>
<evidence type="ECO:0000256" key="4">
    <source>
        <dbReference type="ARBA" id="ARBA00023002"/>
    </source>
</evidence>
<keyword evidence="2" id="KW-0349">Heme</keyword>
<evidence type="ECO:0000313" key="6">
    <source>
        <dbReference type="EMBL" id="KAF5750068.1"/>
    </source>
</evidence>
<comment type="caution">
    <text evidence="6">The sequence shown here is derived from an EMBL/GenBank/DDBJ whole genome shotgun (WGS) entry which is preliminary data.</text>
</comment>
<keyword evidence="3" id="KW-0479">Metal-binding</keyword>
<dbReference type="InterPro" id="IPR001128">
    <property type="entry name" value="Cyt_P450"/>
</dbReference>
<sequence>MVGSEPHLALCDLVKKYGRLMYLQIGEVPTLVVFICKLRKISSMELFTTKRIQSFRSIKEQEMSKLINWVVSNATGGSPINLIEKVFSSTYTAVSRVALGGESKEKDELISVIKESSELIGGFNIQDVFSSLKLLHWISGVTSRLENFHQRSSNILQNIINQHIKSKATPPMDGKSCEQAEDLVDLLLNFHKPNAEFQLTVNNIKTVIQVCLFIFTPMFDS</sequence>
<evidence type="ECO:0000313" key="7">
    <source>
        <dbReference type="Proteomes" id="UP000593562"/>
    </source>
</evidence>
<dbReference type="GO" id="GO:0004497">
    <property type="term" value="F:monooxygenase activity"/>
    <property type="evidence" value="ECO:0007669"/>
    <property type="project" value="InterPro"/>
</dbReference>
<accession>A0A7J7DUM0</accession>
<protein>
    <submittedName>
        <fullName evidence="6">Cytochrome P450 71D9-like</fullName>
    </submittedName>
</protein>
<dbReference type="GO" id="GO:0016705">
    <property type="term" value="F:oxidoreductase activity, acting on paired donors, with incorporation or reduction of molecular oxygen"/>
    <property type="evidence" value="ECO:0007669"/>
    <property type="project" value="InterPro"/>
</dbReference>
<dbReference type="PANTHER" id="PTHR47955">
    <property type="entry name" value="CYTOCHROME P450 FAMILY 71 PROTEIN"/>
    <property type="match status" value="1"/>
</dbReference>
<dbReference type="AlphaFoldDB" id="A0A7J7DUM0"/>
<dbReference type="InterPro" id="IPR036396">
    <property type="entry name" value="Cyt_P450_sf"/>
</dbReference>
<proteinExistence type="inferred from homology"/>
<evidence type="ECO:0000256" key="2">
    <source>
        <dbReference type="ARBA" id="ARBA00022617"/>
    </source>
</evidence>
<evidence type="ECO:0000256" key="5">
    <source>
        <dbReference type="ARBA" id="ARBA00023004"/>
    </source>
</evidence>
<dbReference type="PANTHER" id="PTHR47955:SF8">
    <property type="entry name" value="CYTOCHROME P450 71D11-LIKE"/>
    <property type="match status" value="1"/>
</dbReference>
<keyword evidence="7" id="KW-1185">Reference proteome</keyword>
<comment type="similarity">
    <text evidence="1">Belongs to the cytochrome P450 family.</text>
</comment>
<evidence type="ECO:0000256" key="3">
    <source>
        <dbReference type="ARBA" id="ARBA00022723"/>
    </source>
</evidence>
<name>A0A7J7DUM0_TRIWF</name>
<dbReference type="Proteomes" id="UP000593562">
    <property type="component" value="Unassembled WGS sequence"/>
</dbReference>